<dbReference type="InterPro" id="IPR036034">
    <property type="entry name" value="PDZ_sf"/>
</dbReference>
<dbReference type="GO" id="GO:0030288">
    <property type="term" value="C:outer membrane-bounded periplasmic space"/>
    <property type="evidence" value="ECO:0007669"/>
    <property type="project" value="TreeGrafter"/>
</dbReference>
<dbReference type="GO" id="GO:0004175">
    <property type="term" value="F:endopeptidase activity"/>
    <property type="evidence" value="ECO:0007669"/>
    <property type="project" value="TreeGrafter"/>
</dbReference>
<organism evidence="3">
    <name type="scientific">marine sediment metagenome</name>
    <dbReference type="NCBI Taxonomy" id="412755"/>
    <lineage>
        <taxon>unclassified sequences</taxon>
        <taxon>metagenomes</taxon>
        <taxon>ecological metagenomes</taxon>
    </lineage>
</organism>
<name>X0VRV4_9ZZZZ</name>
<dbReference type="InterPro" id="IPR001478">
    <property type="entry name" value="PDZ"/>
</dbReference>
<dbReference type="Pfam" id="PF17820">
    <property type="entry name" value="PDZ_6"/>
    <property type="match status" value="1"/>
</dbReference>
<evidence type="ECO:0000313" key="3">
    <source>
        <dbReference type="EMBL" id="GAG21149.1"/>
    </source>
</evidence>
<evidence type="ECO:0000256" key="1">
    <source>
        <dbReference type="SAM" id="Coils"/>
    </source>
</evidence>
<dbReference type="GO" id="GO:0007165">
    <property type="term" value="P:signal transduction"/>
    <property type="evidence" value="ECO:0007669"/>
    <property type="project" value="TreeGrafter"/>
</dbReference>
<sequence>MKRQRTKLLRVVAVAVITVLMICAAAAVSSAAQDRDDARTRARLAEIEEVLSKVERRLAAIEERMEVLSKERGPGAFAITPRRSEAMEPYLRAIPELQERLKERGLEFDVLKDVYRAAPGETYGGIGATMSTEDDGPVTITELTEGKPAAKAGLEPGDVILAVDGKNVEGTTVANVAELIRGKPGTEVTLVVGRDG</sequence>
<dbReference type="PANTHER" id="PTHR32060:SF30">
    <property type="entry name" value="CARBOXY-TERMINAL PROCESSING PROTEASE CTPA"/>
    <property type="match status" value="1"/>
</dbReference>
<protein>
    <recommendedName>
        <fullName evidence="2">PDZ domain-containing protein</fullName>
    </recommendedName>
</protein>
<dbReference type="InterPro" id="IPR041489">
    <property type="entry name" value="PDZ_6"/>
</dbReference>
<dbReference type="AlphaFoldDB" id="X0VRV4"/>
<evidence type="ECO:0000259" key="2">
    <source>
        <dbReference type="PROSITE" id="PS50106"/>
    </source>
</evidence>
<dbReference type="PROSITE" id="PS50106">
    <property type="entry name" value="PDZ"/>
    <property type="match status" value="1"/>
</dbReference>
<feature type="coiled-coil region" evidence="1">
    <location>
        <begin position="44"/>
        <end position="71"/>
    </location>
</feature>
<keyword evidence="1" id="KW-0175">Coiled coil</keyword>
<dbReference type="EMBL" id="BARS01038308">
    <property type="protein sequence ID" value="GAG21149.1"/>
    <property type="molecule type" value="Genomic_DNA"/>
</dbReference>
<dbReference type="PANTHER" id="PTHR32060">
    <property type="entry name" value="TAIL-SPECIFIC PROTEASE"/>
    <property type="match status" value="1"/>
</dbReference>
<dbReference type="SMART" id="SM00228">
    <property type="entry name" value="PDZ"/>
    <property type="match status" value="1"/>
</dbReference>
<dbReference type="CDD" id="cd06782">
    <property type="entry name" value="cpPDZ_CPP-like"/>
    <property type="match status" value="1"/>
</dbReference>
<proteinExistence type="predicted"/>
<feature type="domain" description="PDZ" evidence="2">
    <location>
        <begin position="111"/>
        <end position="195"/>
    </location>
</feature>
<dbReference type="Gene3D" id="2.30.42.10">
    <property type="match status" value="1"/>
</dbReference>
<comment type="caution">
    <text evidence="3">The sequence shown here is derived from an EMBL/GenBank/DDBJ whole genome shotgun (WGS) entry which is preliminary data.</text>
</comment>
<feature type="non-terminal residue" evidence="3">
    <location>
        <position position="196"/>
    </location>
</feature>
<gene>
    <name evidence="3" type="ORF">S01H1_58637</name>
</gene>
<accession>X0VRV4</accession>
<reference evidence="3" key="1">
    <citation type="journal article" date="2014" name="Front. Microbiol.">
        <title>High frequency of phylogenetically diverse reductive dehalogenase-homologous genes in deep subseafloor sedimentary metagenomes.</title>
        <authorList>
            <person name="Kawai M."/>
            <person name="Futagami T."/>
            <person name="Toyoda A."/>
            <person name="Takaki Y."/>
            <person name="Nishi S."/>
            <person name="Hori S."/>
            <person name="Arai W."/>
            <person name="Tsubouchi T."/>
            <person name="Morono Y."/>
            <person name="Uchiyama I."/>
            <person name="Ito T."/>
            <person name="Fujiyama A."/>
            <person name="Inagaki F."/>
            <person name="Takami H."/>
        </authorList>
    </citation>
    <scope>NUCLEOTIDE SEQUENCE</scope>
    <source>
        <strain evidence="3">Expedition CK06-06</strain>
    </source>
</reference>
<dbReference type="SUPFAM" id="SSF50156">
    <property type="entry name" value="PDZ domain-like"/>
    <property type="match status" value="1"/>
</dbReference>